<dbReference type="RefSeq" id="WP_171276121.1">
    <property type="nucleotide sequence ID" value="NZ_CAWPJG010000001.1"/>
</dbReference>
<organism evidence="2 3">
    <name type="scientific">Aeromonas media</name>
    <dbReference type="NCBI Taxonomy" id="651"/>
    <lineage>
        <taxon>Bacteria</taxon>
        <taxon>Pseudomonadati</taxon>
        <taxon>Pseudomonadota</taxon>
        <taxon>Gammaproteobacteria</taxon>
        <taxon>Aeromonadales</taxon>
        <taxon>Aeromonadaceae</taxon>
        <taxon>Aeromonas</taxon>
    </lineage>
</organism>
<evidence type="ECO:0000256" key="1">
    <source>
        <dbReference type="SAM" id="SignalP"/>
    </source>
</evidence>
<name>A0A6M4Y9E4_AERME</name>
<protein>
    <submittedName>
        <fullName evidence="2">Lipid A deacylase LpxR family protein</fullName>
    </submittedName>
</protein>
<accession>A0A6M4Y9E4</accession>
<feature type="chain" id="PRO_5026793522" evidence="1">
    <location>
        <begin position="22"/>
        <end position="332"/>
    </location>
</feature>
<keyword evidence="1" id="KW-0732">Signal</keyword>
<reference evidence="2 3" key="1">
    <citation type="submission" date="2019-03" db="EMBL/GenBank/DDBJ databases">
        <title>Novel transposon Tn6433 accelerates the dissemination of tet(E) in Aeromonas from aerobic biofilm under oxytetracycline stress.</title>
        <authorList>
            <person name="Shi Y."/>
            <person name="Tian Z."/>
            <person name="Zhang Y."/>
            <person name="Zhang H."/>
            <person name="Yang M."/>
        </authorList>
    </citation>
    <scope>NUCLEOTIDE SEQUENCE [LARGE SCALE GENOMIC DNA]</scope>
    <source>
        <strain evidence="2 3">T0.1-19</strain>
    </source>
</reference>
<dbReference type="InterPro" id="IPR018707">
    <property type="entry name" value="LpxR"/>
</dbReference>
<sequence>MNKRRTALMLAGLLLSGASQAADGTLTLTVENDVFTGSDNNYTNGVGIAWVSGDIDPDDQGALGQWTRLWSFLPFVADDGYTTYASWALAQEINTPDDIGEPHPDADDQPYSGVLVVDSTLYARRWDWSHAWQLKLGVVGPASQADDTQRVFHRLIGADKPQGWDTQLPNEPILNLNYTVAHLAAAGHTAAELEWRLVPLATAGVGNYFTGAGVGLYGEIGWDLVDALGVTALRSGLNAASTVGIAPQNRWSLSLFGGGGAYGVVHYLPLDGTLFRTSHSVDSEPVIGMGSFGFCLRRGKLTLGFARTFFSETFDTQREQTNFGTLSLSWVL</sequence>
<dbReference type="Gene3D" id="2.40.128.140">
    <property type="entry name" value="Outer membrane protein"/>
    <property type="match status" value="1"/>
</dbReference>
<dbReference type="Proteomes" id="UP000501427">
    <property type="component" value="Chromosome"/>
</dbReference>
<dbReference type="EMBL" id="CP038441">
    <property type="protein sequence ID" value="QJT21914.1"/>
    <property type="molecule type" value="Genomic_DNA"/>
</dbReference>
<evidence type="ECO:0000313" key="2">
    <source>
        <dbReference type="EMBL" id="QJT21914.1"/>
    </source>
</evidence>
<dbReference type="InterPro" id="IPR037107">
    <property type="entry name" value="Put_OMP_sf"/>
</dbReference>
<feature type="signal peptide" evidence="1">
    <location>
        <begin position="1"/>
        <end position="21"/>
    </location>
</feature>
<evidence type="ECO:0000313" key="3">
    <source>
        <dbReference type="Proteomes" id="UP000501427"/>
    </source>
</evidence>
<gene>
    <name evidence="2" type="ORF">E4184_11105</name>
</gene>
<proteinExistence type="predicted"/>
<dbReference type="Pfam" id="PF09982">
    <property type="entry name" value="LpxR"/>
    <property type="match status" value="1"/>
</dbReference>
<dbReference type="AlphaFoldDB" id="A0A6M4Y9E4"/>